<organism evidence="2 3">
    <name type="scientific">Clarias magur</name>
    <name type="common">Asian catfish</name>
    <name type="synonym">Macropteronotus magur</name>
    <dbReference type="NCBI Taxonomy" id="1594786"/>
    <lineage>
        <taxon>Eukaryota</taxon>
        <taxon>Metazoa</taxon>
        <taxon>Chordata</taxon>
        <taxon>Craniata</taxon>
        <taxon>Vertebrata</taxon>
        <taxon>Euteleostomi</taxon>
        <taxon>Actinopterygii</taxon>
        <taxon>Neopterygii</taxon>
        <taxon>Teleostei</taxon>
        <taxon>Ostariophysi</taxon>
        <taxon>Siluriformes</taxon>
        <taxon>Clariidae</taxon>
        <taxon>Clarias</taxon>
    </lineage>
</organism>
<comment type="caution">
    <text evidence="2">The sequence shown here is derived from an EMBL/GenBank/DDBJ whole genome shotgun (WGS) entry which is preliminary data.</text>
</comment>
<reference evidence="2" key="1">
    <citation type="submission" date="2020-07" db="EMBL/GenBank/DDBJ databases">
        <title>Clarias magur genome sequencing, assembly and annotation.</title>
        <authorList>
            <person name="Kushwaha B."/>
            <person name="Kumar R."/>
            <person name="Das P."/>
            <person name="Joshi C.G."/>
            <person name="Kumar D."/>
            <person name="Nagpure N.S."/>
            <person name="Pandey M."/>
            <person name="Agarwal S."/>
            <person name="Srivastava S."/>
            <person name="Singh M."/>
            <person name="Sahoo L."/>
            <person name="Jayasankar P."/>
            <person name="Meher P.K."/>
            <person name="Koringa P.G."/>
            <person name="Iquebal M.A."/>
            <person name="Das S.P."/>
            <person name="Bit A."/>
            <person name="Patnaik S."/>
            <person name="Patel N."/>
            <person name="Shah T.M."/>
            <person name="Hinsu A."/>
            <person name="Jena J.K."/>
        </authorList>
    </citation>
    <scope>NUCLEOTIDE SEQUENCE</scope>
    <source>
        <strain evidence="2">CIFAMagur01</strain>
        <tissue evidence="2">Testis</tissue>
    </source>
</reference>
<feature type="compositionally biased region" description="Polar residues" evidence="1">
    <location>
        <begin position="7"/>
        <end position="21"/>
    </location>
</feature>
<evidence type="ECO:0000313" key="3">
    <source>
        <dbReference type="Proteomes" id="UP000727407"/>
    </source>
</evidence>
<proteinExistence type="predicted"/>
<evidence type="ECO:0000313" key="2">
    <source>
        <dbReference type="EMBL" id="KAF5902690.1"/>
    </source>
</evidence>
<dbReference type="AlphaFoldDB" id="A0A8J4UT68"/>
<dbReference type="Proteomes" id="UP000727407">
    <property type="component" value="Unassembled WGS sequence"/>
</dbReference>
<protein>
    <submittedName>
        <fullName evidence="2">Fibrous sheath CABYR-binding protein</fullName>
    </submittedName>
</protein>
<dbReference type="EMBL" id="QNUK01000086">
    <property type="protein sequence ID" value="KAF5902690.1"/>
    <property type="molecule type" value="Genomic_DNA"/>
</dbReference>
<sequence length="73" mass="7862">MNPGNEPCNTRQKNCDGQQPPATRGQRSEETSVQKRPAVLQDITVLSLSESTLPILCCQTNTFASAIISSQGN</sequence>
<evidence type="ECO:0000256" key="1">
    <source>
        <dbReference type="SAM" id="MobiDB-lite"/>
    </source>
</evidence>
<name>A0A8J4UT68_CLAMG</name>
<gene>
    <name evidence="2" type="primary">fscb</name>
    <name evidence="2" type="ORF">DAT39_007617</name>
</gene>
<keyword evidence="3" id="KW-1185">Reference proteome</keyword>
<accession>A0A8J4UT68</accession>
<feature type="region of interest" description="Disordered" evidence="1">
    <location>
        <begin position="1"/>
        <end position="35"/>
    </location>
</feature>